<feature type="region of interest" description="Disordered" evidence="2">
    <location>
        <begin position="13"/>
        <end position="93"/>
    </location>
</feature>
<evidence type="ECO:0000313" key="4">
    <source>
        <dbReference type="RefSeq" id="XP_071908239.1"/>
    </source>
</evidence>
<feature type="compositionally biased region" description="Acidic residues" evidence="2">
    <location>
        <begin position="26"/>
        <end position="42"/>
    </location>
</feature>
<dbReference type="Pfam" id="PF04520">
    <property type="entry name" value="Senescence_reg"/>
    <property type="match status" value="1"/>
</dbReference>
<organism evidence="3 4">
    <name type="scientific">Coffea arabica</name>
    <name type="common">Arabian coffee</name>
    <dbReference type="NCBI Taxonomy" id="13443"/>
    <lineage>
        <taxon>Eukaryota</taxon>
        <taxon>Viridiplantae</taxon>
        <taxon>Streptophyta</taxon>
        <taxon>Embryophyta</taxon>
        <taxon>Tracheophyta</taxon>
        <taxon>Spermatophyta</taxon>
        <taxon>Magnoliopsida</taxon>
        <taxon>eudicotyledons</taxon>
        <taxon>Gunneridae</taxon>
        <taxon>Pentapetalae</taxon>
        <taxon>asterids</taxon>
        <taxon>lamiids</taxon>
        <taxon>Gentianales</taxon>
        <taxon>Rubiaceae</taxon>
        <taxon>Ixoroideae</taxon>
        <taxon>Gardenieae complex</taxon>
        <taxon>Bertiereae - Coffeeae clade</taxon>
        <taxon>Coffeeae</taxon>
        <taxon>Coffea</taxon>
    </lineage>
</organism>
<accession>A0ABM4ULT1</accession>
<dbReference type="PANTHER" id="PTHR46525:SF17">
    <property type="entry name" value="SENESCENCE REGULATOR S40"/>
    <property type="match status" value="1"/>
</dbReference>
<evidence type="ECO:0000256" key="1">
    <source>
        <dbReference type="ARBA" id="ARBA00034773"/>
    </source>
</evidence>
<dbReference type="Proteomes" id="UP001652660">
    <property type="component" value="Chromosome 6c"/>
</dbReference>
<evidence type="ECO:0000256" key="2">
    <source>
        <dbReference type="SAM" id="MobiDB-lite"/>
    </source>
</evidence>
<gene>
    <name evidence="4" type="primary">LOC140008279</name>
</gene>
<name>A0ABM4ULT1_COFAR</name>
<evidence type="ECO:0000313" key="3">
    <source>
        <dbReference type="Proteomes" id="UP001652660"/>
    </source>
</evidence>
<proteinExistence type="inferred from homology"/>
<reference evidence="4" key="1">
    <citation type="submission" date="2025-08" db="UniProtKB">
        <authorList>
            <consortium name="RefSeq"/>
        </authorList>
    </citation>
    <scope>IDENTIFICATION</scope>
    <source>
        <tissue evidence="4">Leaves</tissue>
    </source>
</reference>
<comment type="similarity">
    <text evidence="1">Belongs to the senescence regulator S40 family.</text>
</comment>
<dbReference type="PANTHER" id="PTHR46525">
    <property type="entry name" value="EMB|CAB72159.1"/>
    <property type="match status" value="1"/>
</dbReference>
<keyword evidence="3" id="KW-1185">Reference proteome</keyword>
<feature type="compositionally biased region" description="Low complexity" evidence="2">
    <location>
        <begin position="61"/>
        <end position="74"/>
    </location>
</feature>
<protein>
    <recommendedName>
        <fullName evidence="5">Senescence regulator S40</fullName>
    </recommendedName>
</protein>
<dbReference type="InterPro" id="IPR007608">
    <property type="entry name" value="Senescence_reg_S40"/>
</dbReference>
<feature type="region of interest" description="Disordered" evidence="2">
    <location>
        <begin position="117"/>
        <end position="160"/>
    </location>
</feature>
<evidence type="ECO:0008006" key="5">
    <source>
        <dbReference type="Google" id="ProtNLM"/>
    </source>
</evidence>
<dbReference type="GeneID" id="140008279"/>
<sequence>MMASAAARKSFLNYFGGGGGGGAERVDDDDLEADLDFDESDVWDSNTDGVGKVPTSDQGNKKSMMMMSKNNNNSRPLKKPTRKSGGGGGSFSHAANHRSIAAAAAAATSLPVNVPDWSRILGDEYKSRGSNGREHEDGEDDKDEDGKLPPHEYLAARTRSGWSFSVQEGIGRTLKGRDLSRVRNAVWKQTGFED</sequence>
<feature type="compositionally biased region" description="Basic and acidic residues" evidence="2">
    <location>
        <begin position="121"/>
        <end position="136"/>
    </location>
</feature>
<dbReference type="RefSeq" id="XP_071908239.1">
    <property type="nucleotide sequence ID" value="XM_072052138.1"/>
</dbReference>